<dbReference type="PANTHER" id="PTHR24421">
    <property type="entry name" value="NITRATE/NITRITE SENSOR PROTEIN NARX-RELATED"/>
    <property type="match status" value="1"/>
</dbReference>
<feature type="domain" description="Signal transduction histidine kinase subgroup 3 dimerisation and phosphoacceptor" evidence="11">
    <location>
        <begin position="460"/>
        <end position="523"/>
    </location>
</feature>
<dbReference type="Gene3D" id="3.30.565.10">
    <property type="entry name" value="Histidine kinase-like ATPase, C-terminal domain"/>
    <property type="match status" value="1"/>
</dbReference>
<dbReference type="RefSeq" id="WP_181607316.1">
    <property type="nucleotide sequence ID" value="NZ_BAABAM010000001.1"/>
</dbReference>
<keyword evidence="3" id="KW-0597">Phosphoprotein</keyword>
<evidence type="ECO:0000313" key="13">
    <source>
        <dbReference type="Proteomes" id="UP000530928"/>
    </source>
</evidence>
<evidence type="ECO:0000256" key="8">
    <source>
        <dbReference type="ARBA" id="ARBA00023012"/>
    </source>
</evidence>
<organism evidence="12 13">
    <name type="scientific">Nonomuraea soli</name>
    <dbReference type="NCBI Taxonomy" id="1032476"/>
    <lineage>
        <taxon>Bacteria</taxon>
        <taxon>Bacillati</taxon>
        <taxon>Actinomycetota</taxon>
        <taxon>Actinomycetes</taxon>
        <taxon>Streptosporangiales</taxon>
        <taxon>Streptosporangiaceae</taxon>
        <taxon>Nonomuraea</taxon>
    </lineage>
</organism>
<dbReference type="EC" id="2.7.13.3" evidence="2"/>
<keyword evidence="9" id="KW-0472">Membrane</keyword>
<keyword evidence="8" id="KW-0902">Two-component regulatory system</keyword>
<dbReference type="Pfam" id="PF07730">
    <property type="entry name" value="HisKA_3"/>
    <property type="match status" value="1"/>
</dbReference>
<dbReference type="EMBL" id="JACDUR010000001">
    <property type="protein sequence ID" value="MBA2888867.1"/>
    <property type="molecule type" value="Genomic_DNA"/>
</dbReference>
<evidence type="ECO:0000256" key="5">
    <source>
        <dbReference type="ARBA" id="ARBA00022741"/>
    </source>
</evidence>
<feature type="transmembrane region" description="Helical" evidence="9">
    <location>
        <begin position="233"/>
        <end position="254"/>
    </location>
</feature>
<evidence type="ECO:0000256" key="4">
    <source>
        <dbReference type="ARBA" id="ARBA00022679"/>
    </source>
</evidence>
<feature type="transmembrane region" description="Helical" evidence="9">
    <location>
        <begin position="46"/>
        <end position="65"/>
    </location>
</feature>
<dbReference type="CDD" id="cd16917">
    <property type="entry name" value="HATPase_UhpB-NarQ-NarX-like"/>
    <property type="match status" value="1"/>
</dbReference>
<name>A0A7W0CCZ3_9ACTN</name>
<evidence type="ECO:0000259" key="11">
    <source>
        <dbReference type="Pfam" id="PF07730"/>
    </source>
</evidence>
<dbReference type="Proteomes" id="UP000530928">
    <property type="component" value="Unassembled WGS sequence"/>
</dbReference>
<dbReference type="GO" id="GO:0005524">
    <property type="term" value="F:ATP binding"/>
    <property type="evidence" value="ECO:0007669"/>
    <property type="project" value="UniProtKB-KW"/>
</dbReference>
<keyword evidence="9" id="KW-1133">Transmembrane helix</keyword>
<evidence type="ECO:0000256" key="1">
    <source>
        <dbReference type="ARBA" id="ARBA00000085"/>
    </source>
</evidence>
<dbReference type="Gene3D" id="1.20.5.1930">
    <property type="match status" value="1"/>
</dbReference>
<sequence length="658" mass="70227">MRSIRQIDAGGPATVVSCVLILVLSGWAAMVLTPSLDYPPERLERAAVWLLLGLPLYTAGFLLLAGRIRPRLGGWLMLVGVAYVAEEPLRVLTALAELPLDPWIHLAAAIIRGTFVLTAPLWLPGITARRSLAWAVCAVVAAFQVVEQGLGAQRAIAAAAARSSGLMPESAGPLYGWLLEHQRELYSALGLLVAATILAGAHGTPARRLRLTGAYVVWSVLFISEIWGESLAFPAALAGALLGLGLTAWTVGRARLWHLERGTRRMLVVYSTVAVLALLDLLFLGVTAYYVEGVRAEILGAAVLTVGMGVRPVGGWAVRKLEGLFFGAGVRPHEAVRALAERLDRAPEPQEVPGAVCRSVVEDLGMPGARLEVEARPSESVTLASAGEPVELGECFELSYQERVIGRLRVLGPDEGRLPAREAELITLLAGQATPALAALQLLEEVRAAREQLIRSWEMERRRLYRDLHDGLGPHISALRLLCDTLRSGDCASPERVIEQLAGGVNEMSVLTRRLIDRLIPTELEERGLYGAVTWLAGRLGVGPLRIEVRADQAALRGLPLQVGTVAYQIVGEALTNVVKHAHATRAVVGLELSAGELIVTVEDNGLTGASPVPGPRRGTGLGSIADRAAALGGWSEVKREAGGTRVRVGLRLQACSG</sequence>
<dbReference type="InterPro" id="IPR050482">
    <property type="entry name" value="Sensor_HK_TwoCompSys"/>
</dbReference>
<dbReference type="PANTHER" id="PTHR24421:SF10">
    <property type="entry name" value="NITRATE_NITRITE SENSOR PROTEIN NARQ"/>
    <property type="match status" value="1"/>
</dbReference>
<feature type="transmembrane region" description="Helical" evidence="9">
    <location>
        <begin position="209"/>
        <end position="227"/>
    </location>
</feature>
<feature type="transmembrane region" description="Helical" evidence="9">
    <location>
        <begin position="103"/>
        <end position="123"/>
    </location>
</feature>
<feature type="domain" description="Histidine kinase/HSP90-like ATPase" evidence="10">
    <location>
        <begin position="567"/>
        <end position="654"/>
    </location>
</feature>
<dbReference type="SUPFAM" id="SSF55874">
    <property type="entry name" value="ATPase domain of HSP90 chaperone/DNA topoisomerase II/histidine kinase"/>
    <property type="match status" value="1"/>
</dbReference>
<dbReference type="GO" id="GO:0000155">
    <property type="term" value="F:phosphorelay sensor kinase activity"/>
    <property type="evidence" value="ECO:0007669"/>
    <property type="project" value="InterPro"/>
</dbReference>
<comment type="caution">
    <text evidence="12">The sequence shown here is derived from an EMBL/GenBank/DDBJ whole genome shotgun (WGS) entry which is preliminary data.</text>
</comment>
<feature type="transmembrane region" description="Helical" evidence="9">
    <location>
        <begin position="72"/>
        <end position="91"/>
    </location>
</feature>
<dbReference type="GO" id="GO:0046983">
    <property type="term" value="F:protein dimerization activity"/>
    <property type="evidence" value="ECO:0007669"/>
    <property type="project" value="InterPro"/>
</dbReference>
<reference evidence="12 13" key="1">
    <citation type="submission" date="2020-07" db="EMBL/GenBank/DDBJ databases">
        <title>Genomic Encyclopedia of Type Strains, Phase IV (KMG-IV): sequencing the most valuable type-strain genomes for metagenomic binning, comparative biology and taxonomic classification.</title>
        <authorList>
            <person name="Goeker M."/>
        </authorList>
    </citation>
    <scope>NUCLEOTIDE SEQUENCE [LARGE SCALE GENOMIC DNA]</scope>
    <source>
        <strain evidence="12 13">DSM 45533</strain>
    </source>
</reference>
<evidence type="ECO:0000256" key="7">
    <source>
        <dbReference type="ARBA" id="ARBA00022840"/>
    </source>
</evidence>
<keyword evidence="5" id="KW-0547">Nucleotide-binding</keyword>
<feature type="transmembrane region" description="Helical" evidence="9">
    <location>
        <begin position="266"/>
        <end position="291"/>
    </location>
</feature>
<protein>
    <recommendedName>
        <fullName evidence="2">histidine kinase</fullName>
        <ecNumber evidence="2">2.7.13.3</ecNumber>
    </recommendedName>
</protein>
<evidence type="ECO:0000256" key="6">
    <source>
        <dbReference type="ARBA" id="ARBA00022777"/>
    </source>
</evidence>
<keyword evidence="13" id="KW-1185">Reference proteome</keyword>
<keyword evidence="6 12" id="KW-0418">Kinase</keyword>
<keyword evidence="4" id="KW-0808">Transferase</keyword>
<dbReference type="Pfam" id="PF02518">
    <property type="entry name" value="HATPase_c"/>
    <property type="match status" value="1"/>
</dbReference>
<keyword evidence="9" id="KW-0812">Transmembrane</keyword>
<dbReference type="InterPro" id="IPR011712">
    <property type="entry name" value="Sig_transdc_His_kin_sub3_dim/P"/>
</dbReference>
<evidence type="ECO:0000313" key="12">
    <source>
        <dbReference type="EMBL" id="MBA2888867.1"/>
    </source>
</evidence>
<evidence type="ECO:0000256" key="2">
    <source>
        <dbReference type="ARBA" id="ARBA00012438"/>
    </source>
</evidence>
<feature type="transmembrane region" description="Helical" evidence="9">
    <location>
        <begin position="12"/>
        <end position="34"/>
    </location>
</feature>
<dbReference type="AlphaFoldDB" id="A0A7W0CCZ3"/>
<proteinExistence type="predicted"/>
<evidence type="ECO:0000259" key="10">
    <source>
        <dbReference type="Pfam" id="PF02518"/>
    </source>
</evidence>
<dbReference type="InterPro" id="IPR036890">
    <property type="entry name" value="HATPase_C_sf"/>
</dbReference>
<dbReference type="GO" id="GO:0016020">
    <property type="term" value="C:membrane"/>
    <property type="evidence" value="ECO:0007669"/>
    <property type="project" value="InterPro"/>
</dbReference>
<gene>
    <name evidence="12" type="ORF">HNR30_000202</name>
</gene>
<accession>A0A7W0CCZ3</accession>
<evidence type="ECO:0000256" key="3">
    <source>
        <dbReference type="ARBA" id="ARBA00022553"/>
    </source>
</evidence>
<keyword evidence="7" id="KW-0067">ATP-binding</keyword>
<dbReference type="InterPro" id="IPR003594">
    <property type="entry name" value="HATPase_dom"/>
</dbReference>
<evidence type="ECO:0000256" key="9">
    <source>
        <dbReference type="SAM" id="Phobius"/>
    </source>
</evidence>
<comment type="catalytic activity">
    <reaction evidence="1">
        <text>ATP + protein L-histidine = ADP + protein N-phospho-L-histidine.</text>
        <dbReference type="EC" id="2.7.13.3"/>
    </reaction>
</comment>